<gene>
    <name evidence="1" type="ORF">HH308_06450</name>
</gene>
<reference evidence="1 2" key="1">
    <citation type="submission" date="2020-04" db="EMBL/GenBank/DDBJ databases">
        <title>Gordonia sp. nov. TBRC 11910.</title>
        <authorList>
            <person name="Suriyachadkun C."/>
        </authorList>
    </citation>
    <scope>NUCLEOTIDE SEQUENCE [LARGE SCALE GENOMIC DNA]</scope>
    <source>
        <strain evidence="1 2">TBRC 11910</strain>
    </source>
</reference>
<evidence type="ECO:0000313" key="2">
    <source>
        <dbReference type="Proteomes" id="UP000550729"/>
    </source>
</evidence>
<dbReference type="AlphaFoldDB" id="A0A848KWL5"/>
<dbReference type="RefSeq" id="WP_170193358.1">
    <property type="nucleotide sequence ID" value="NZ_JABBNB010000005.1"/>
</dbReference>
<organism evidence="1 2">
    <name type="scientific">Gordonia asplenii</name>
    <dbReference type="NCBI Taxonomy" id="2725283"/>
    <lineage>
        <taxon>Bacteria</taxon>
        <taxon>Bacillati</taxon>
        <taxon>Actinomycetota</taxon>
        <taxon>Actinomycetes</taxon>
        <taxon>Mycobacteriales</taxon>
        <taxon>Gordoniaceae</taxon>
        <taxon>Gordonia</taxon>
    </lineage>
</organism>
<protein>
    <submittedName>
        <fullName evidence="1">Uncharacterized protein</fullName>
    </submittedName>
</protein>
<keyword evidence="2" id="KW-1185">Reference proteome</keyword>
<proteinExistence type="predicted"/>
<dbReference type="EMBL" id="JABBNB010000005">
    <property type="protein sequence ID" value="NMO00853.1"/>
    <property type="molecule type" value="Genomic_DNA"/>
</dbReference>
<sequence length="156" mass="16882">MTNPYPIHDAAHATVGSWWKHPTDRCVWVLTNDTADDRPWRSINAISGGPSDWHTQAAAEAAGLIPMSVHEREADTGDVVLLQLTADMLEALGIADDVDYDAIIARIRARVEQVTRDNDPVRQLAKKVAADIRANQSGASWEDVAYAAILAAEAGA</sequence>
<evidence type="ECO:0000313" key="1">
    <source>
        <dbReference type="EMBL" id="NMO00853.1"/>
    </source>
</evidence>
<name>A0A848KWL5_9ACTN</name>
<dbReference type="Proteomes" id="UP000550729">
    <property type="component" value="Unassembled WGS sequence"/>
</dbReference>
<accession>A0A848KWL5</accession>
<comment type="caution">
    <text evidence="1">The sequence shown here is derived from an EMBL/GenBank/DDBJ whole genome shotgun (WGS) entry which is preliminary data.</text>
</comment>